<evidence type="ECO:0000256" key="1">
    <source>
        <dbReference type="ARBA" id="ARBA00021292"/>
    </source>
</evidence>
<evidence type="ECO:0000259" key="5">
    <source>
        <dbReference type="Pfam" id="PF13439"/>
    </source>
</evidence>
<dbReference type="RefSeq" id="WP_097059266.1">
    <property type="nucleotide sequence ID" value="NZ_BMLC01000002.1"/>
</dbReference>
<dbReference type="OrthoDB" id="9802525at2"/>
<dbReference type="GO" id="GO:1901137">
    <property type="term" value="P:carbohydrate derivative biosynthetic process"/>
    <property type="evidence" value="ECO:0007669"/>
    <property type="project" value="UniProtKB-ARBA"/>
</dbReference>
<dbReference type="PANTHER" id="PTHR45947">
    <property type="entry name" value="SULFOQUINOVOSYL TRANSFERASE SQD2"/>
    <property type="match status" value="1"/>
</dbReference>
<evidence type="ECO:0000313" key="7">
    <source>
        <dbReference type="Proteomes" id="UP000219440"/>
    </source>
</evidence>
<dbReference type="Proteomes" id="UP000219440">
    <property type="component" value="Unassembled WGS sequence"/>
</dbReference>
<dbReference type="InterPro" id="IPR001296">
    <property type="entry name" value="Glyco_trans_1"/>
</dbReference>
<dbReference type="Pfam" id="PF13439">
    <property type="entry name" value="Glyco_transf_4"/>
    <property type="match status" value="1"/>
</dbReference>
<evidence type="ECO:0000256" key="3">
    <source>
        <dbReference type="ARBA" id="ARBA00022679"/>
    </source>
</evidence>
<dbReference type="Pfam" id="PF00534">
    <property type="entry name" value="Glycos_transf_1"/>
    <property type="match status" value="1"/>
</dbReference>
<dbReference type="GO" id="GO:0016758">
    <property type="term" value="F:hexosyltransferase activity"/>
    <property type="evidence" value="ECO:0007669"/>
    <property type="project" value="TreeGrafter"/>
</dbReference>
<evidence type="ECO:0000256" key="2">
    <source>
        <dbReference type="ARBA" id="ARBA00022676"/>
    </source>
</evidence>
<protein>
    <recommendedName>
        <fullName evidence="1">D-inositol 3-phosphate glycosyltransferase</fullName>
    </recommendedName>
</protein>
<dbReference type="InterPro" id="IPR028098">
    <property type="entry name" value="Glyco_trans_4-like_N"/>
</dbReference>
<dbReference type="SUPFAM" id="SSF53756">
    <property type="entry name" value="UDP-Glycosyltransferase/glycogen phosphorylase"/>
    <property type="match status" value="1"/>
</dbReference>
<proteinExistence type="predicted"/>
<gene>
    <name evidence="6" type="ORF">SAMN06296378_0051</name>
</gene>
<dbReference type="AlphaFoldDB" id="A0A2C8Y601"/>
<feature type="domain" description="Glycosyl transferase family 1" evidence="4">
    <location>
        <begin position="194"/>
        <end position="345"/>
    </location>
</feature>
<name>A0A2C8Y601_9MICO</name>
<reference evidence="6" key="1">
    <citation type="submission" date="2017-09" db="EMBL/GenBank/DDBJ databases">
        <authorList>
            <person name="Ehlers B."/>
            <person name="Leendertz F.H."/>
        </authorList>
    </citation>
    <scope>NUCLEOTIDE SEQUENCE [LARGE SCALE GENOMIC DNA]</scope>
    <source>
        <strain evidence="6">CGMCC 1.05381</strain>
    </source>
</reference>
<dbReference type="EMBL" id="OCST01000001">
    <property type="protein sequence ID" value="SOE45576.1"/>
    <property type="molecule type" value="Genomic_DNA"/>
</dbReference>
<evidence type="ECO:0000259" key="4">
    <source>
        <dbReference type="Pfam" id="PF00534"/>
    </source>
</evidence>
<dbReference type="PANTHER" id="PTHR45947:SF3">
    <property type="entry name" value="SULFOQUINOVOSYL TRANSFERASE SQD2"/>
    <property type="match status" value="1"/>
</dbReference>
<organism evidence="6 7">
    <name type="scientific">Salinibacterium xinjiangense</name>
    <dbReference type="NCBI Taxonomy" id="386302"/>
    <lineage>
        <taxon>Bacteria</taxon>
        <taxon>Bacillati</taxon>
        <taxon>Actinomycetota</taxon>
        <taxon>Actinomycetes</taxon>
        <taxon>Micrococcales</taxon>
        <taxon>Microbacteriaceae</taxon>
        <taxon>Salinibacterium</taxon>
    </lineage>
</organism>
<keyword evidence="7" id="KW-1185">Reference proteome</keyword>
<keyword evidence="3 6" id="KW-0808">Transferase</keyword>
<dbReference type="CDD" id="cd03814">
    <property type="entry name" value="GT4-like"/>
    <property type="match status" value="1"/>
</dbReference>
<evidence type="ECO:0000313" key="6">
    <source>
        <dbReference type="EMBL" id="SOE45576.1"/>
    </source>
</evidence>
<dbReference type="Gene3D" id="3.40.50.2000">
    <property type="entry name" value="Glycogen Phosphorylase B"/>
    <property type="match status" value="2"/>
</dbReference>
<keyword evidence="2 6" id="KW-0328">Glycosyltransferase</keyword>
<accession>A0A2C8Y601</accession>
<feature type="domain" description="Glycosyltransferase subfamily 4-like N-terminal" evidence="5">
    <location>
        <begin position="14"/>
        <end position="174"/>
    </location>
</feature>
<dbReference type="InterPro" id="IPR050194">
    <property type="entry name" value="Glycosyltransferase_grp1"/>
</dbReference>
<sequence length="383" mass="40506">MRVAVVSESFLPTVNGVTTSVRQVLDHLQRGGHEAIVIVPSTGAPTSYAGFPVFGVPTIAYRQFPVGLPSPQVQRLIADFAPDVIHAASPFLLGAQAIAAGGRLGIPSVAIFQTDVAGYARRNHLGAATGFAWRVVRWIHEGADLTLVPSSASMADLEKAGITGLARWGRGVDLVTYHPRNRATPATKALREQIAPRGETVVGYVGRIAPEKQVERLAALRGVGGICIAIVGDGPSVPYVRKQLAGMPVSWLGKLSGPDLATAYGSFDMFLHTGTEETFGQTIQEAQATGIPVIAPRAGGPIDLVDHGRNGFLYEPGNDSQLRASVQALAADGALMSRMGEAGRRAVLPRDWESLCDELLGHYAHAVAGRAVPARRSVIANRR</sequence>